<name>A0ABN9T133_9DINO</name>
<protein>
    <recommendedName>
        <fullName evidence="1">Reverse transcriptase domain-containing protein</fullName>
    </recommendedName>
</protein>
<feature type="domain" description="Reverse transcriptase" evidence="1">
    <location>
        <begin position="400"/>
        <end position="522"/>
    </location>
</feature>
<evidence type="ECO:0000313" key="2">
    <source>
        <dbReference type="EMBL" id="CAK0838559.1"/>
    </source>
</evidence>
<sequence>MVRATGLMSVEGHVAADISAHAGVHLRLERTLEESEEQMRPQLISWNAQGTAKHSAEYFAATLREQHDYDVAILQDWGKTTRLDVGEGDLYLVAPRAEGQKQMGADEERWIGGSPVGQRTRRAEMLTRLPMQHGLAATNAFTAAASGPTYHFDFKRPPVHIDCAMIPARDIWKVSTALEETTDSRNPTTRKVPKLPEGHELMQTLRVVEARRRATRDRVQRAIYSKGIIRIRRKIWTSNRALQHCLHEAGIPLYERLAELSLARSRELLEREYGSAFRASDGEEPVGVSAYPTHFTTEDVLDIPPFSPEMLRESPCDMKAVQALGVGGVVRALDSGVLASLAAVFVNRPRGVPEYARDQAWSKRIIQLMKKKGDMHTPKGSTFEKLYSVGLIKMRANKLALRSPQRAYRKVHRAMDVIFSVRMLAEKASEWNRPIFIMDGDIEAAFDRVSHRLVEETLRRRAVPRPVALAINRGLKASAVIKMGSIQTQTAPRTRGARQGHPASTILFNLVLEDAWEEFLGACGARGWGCEFPGEAGLLCAGNFCLVPGVFLASALFSPSMEGATSVQLVPVHLLQWRSMAWLQRVQRDHGSQTHGRKFMAWRWEMDLARLLGFDWLADAGHCSKDIEWVLRDSGMSTRYASTGVGDKAICVAWLTE</sequence>
<dbReference type="InterPro" id="IPR000477">
    <property type="entry name" value="RT_dom"/>
</dbReference>
<proteinExistence type="predicted"/>
<evidence type="ECO:0000259" key="1">
    <source>
        <dbReference type="Pfam" id="PF00078"/>
    </source>
</evidence>
<gene>
    <name evidence="2" type="ORF">PCOR1329_LOCUS34485</name>
</gene>
<dbReference type="Proteomes" id="UP001189429">
    <property type="component" value="Unassembled WGS sequence"/>
</dbReference>
<keyword evidence="3" id="KW-1185">Reference proteome</keyword>
<comment type="caution">
    <text evidence="2">The sequence shown here is derived from an EMBL/GenBank/DDBJ whole genome shotgun (WGS) entry which is preliminary data.</text>
</comment>
<reference evidence="2" key="1">
    <citation type="submission" date="2023-10" db="EMBL/GenBank/DDBJ databases">
        <authorList>
            <person name="Chen Y."/>
            <person name="Shah S."/>
            <person name="Dougan E. K."/>
            <person name="Thang M."/>
            <person name="Chan C."/>
        </authorList>
    </citation>
    <scope>NUCLEOTIDE SEQUENCE [LARGE SCALE GENOMIC DNA]</scope>
</reference>
<accession>A0ABN9T133</accession>
<organism evidence="2 3">
    <name type="scientific">Prorocentrum cordatum</name>
    <dbReference type="NCBI Taxonomy" id="2364126"/>
    <lineage>
        <taxon>Eukaryota</taxon>
        <taxon>Sar</taxon>
        <taxon>Alveolata</taxon>
        <taxon>Dinophyceae</taxon>
        <taxon>Prorocentrales</taxon>
        <taxon>Prorocentraceae</taxon>
        <taxon>Prorocentrum</taxon>
    </lineage>
</organism>
<dbReference type="EMBL" id="CAUYUJ010014231">
    <property type="protein sequence ID" value="CAK0838559.1"/>
    <property type="molecule type" value="Genomic_DNA"/>
</dbReference>
<evidence type="ECO:0000313" key="3">
    <source>
        <dbReference type="Proteomes" id="UP001189429"/>
    </source>
</evidence>
<feature type="non-terminal residue" evidence="2">
    <location>
        <position position="657"/>
    </location>
</feature>
<dbReference type="Pfam" id="PF00078">
    <property type="entry name" value="RVT_1"/>
    <property type="match status" value="1"/>
</dbReference>